<feature type="compositionally biased region" description="Basic and acidic residues" evidence="1">
    <location>
        <begin position="1"/>
        <end position="10"/>
    </location>
</feature>
<dbReference type="EMBL" id="JBBXMP010000098">
    <property type="protein sequence ID" value="KAL0062728.1"/>
    <property type="molecule type" value="Genomic_DNA"/>
</dbReference>
<comment type="caution">
    <text evidence="2">The sequence shown here is derived from an EMBL/GenBank/DDBJ whole genome shotgun (WGS) entry which is preliminary data.</text>
</comment>
<feature type="compositionally biased region" description="Basic residues" evidence="1">
    <location>
        <begin position="30"/>
        <end position="39"/>
    </location>
</feature>
<sequence>MAALRPETKNRAGLASDPPEILEEGGSGSHQHHHHHRRLPPSTSEDVWRTLNGL</sequence>
<reference evidence="2 3" key="1">
    <citation type="submission" date="2024-05" db="EMBL/GenBank/DDBJ databases">
        <title>A draft genome resource for the thread blight pathogen Marasmius tenuissimus strain MS-2.</title>
        <authorList>
            <person name="Yulfo-Soto G.E."/>
            <person name="Baruah I.K."/>
            <person name="Amoako-Attah I."/>
            <person name="Bukari Y."/>
            <person name="Meinhardt L.W."/>
            <person name="Bailey B.A."/>
            <person name="Cohen S.P."/>
        </authorList>
    </citation>
    <scope>NUCLEOTIDE SEQUENCE [LARGE SCALE GENOMIC DNA]</scope>
    <source>
        <strain evidence="2 3">MS-2</strain>
    </source>
</reference>
<name>A0ABR2ZN10_9AGAR</name>
<protein>
    <submittedName>
        <fullName evidence="2">Uncharacterized protein</fullName>
    </submittedName>
</protein>
<organism evidence="2 3">
    <name type="scientific">Marasmius tenuissimus</name>
    <dbReference type="NCBI Taxonomy" id="585030"/>
    <lineage>
        <taxon>Eukaryota</taxon>
        <taxon>Fungi</taxon>
        <taxon>Dikarya</taxon>
        <taxon>Basidiomycota</taxon>
        <taxon>Agaricomycotina</taxon>
        <taxon>Agaricomycetes</taxon>
        <taxon>Agaricomycetidae</taxon>
        <taxon>Agaricales</taxon>
        <taxon>Marasmiineae</taxon>
        <taxon>Marasmiaceae</taxon>
        <taxon>Marasmius</taxon>
    </lineage>
</organism>
<accession>A0ABR2ZN10</accession>
<dbReference type="Proteomes" id="UP001437256">
    <property type="component" value="Unassembled WGS sequence"/>
</dbReference>
<gene>
    <name evidence="2" type="ORF">AAF712_010423</name>
</gene>
<evidence type="ECO:0000256" key="1">
    <source>
        <dbReference type="SAM" id="MobiDB-lite"/>
    </source>
</evidence>
<feature type="region of interest" description="Disordered" evidence="1">
    <location>
        <begin position="1"/>
        <end position="54"/>
    </location>
</feature>
<keyword evidence="3" id="KW-1185">Reference proteome</keyword>
<proteinExistence type="predicted"/>
<evidence type="ECO:0000313" key="3">
    <source>
        <dbReference type="Proteomes" id="UP001437256"/>
    </source>
</evidence>
<evidence type="ECO:0000313" key="2">
    <source>
        <dbReference type="EMBL" id="KAL0062728.1"/>
    </source>
</evidence>